<reference evidence="1" key="1">
    <citation type="journal article" date="2020" name="Nature">
        <title>Giant virus diversity and host interactions through global metagenomics.</title>
        <authorList>
            <person name="Schulz F."/>
            <person name="Roux S."/>
            <person name="Paez-Espino D."/>
            <person name="Jungbluth S."/>
            <person name="Walsh D.A."/>
            <person name="Denef V.J."/>
            <person name="McMahon K.D."/>
            <person name="Konstantinidis K.T."/>
            <person name="Eloe-Fadrosh E.A."/>
            <person name="Kyrpides N.C."/>
            <person name="Woyke T."/>
        </authorList>
    </citation>
    <scope>NUCLEOTIDE SEQUENCE</scope>
    <source>
        <strain evidence="1">GVMAG-M-3300023174-47</strain>
    </source>
</reference>
<accession>A0A6C0DQ62</accession>
<sequence>MDYHSMELAELKAIAKERKPKIKHYYIMSRAQLIQVLLMDKLPQKMILEKKTLKELQVEAKAKNIPKVWSLRRHELMEILYPQPESTLSPKKKNEDNDD</sequence>
<dbReference type="EMBL" id="MN739658">
    <property type="protein sequence ID" value="QHT18601.1"/>
    <property type="molecule type" value="Genomic_DNA"/>
</dbReference>
<proteinExistence type="predicted"/>
<name>A0A6C0DQ62_9ZZZZ</name>
<evidence type="ECO:0000313" key="1">
    <source>
        <dbReference type="EMBL" id="QHT18601.1"/>
    </source>
</evidence>
<organism evidence="1">
    <name type="scientific">viral metagenome</name>
    <dbReference type="NCBI Taxonomy" id="1070528"/>
    <lineage>
        <taxon>unclassified sequences</taxon>
        <taxon>metagenomes</taxon>
        <taxon>organismal metagenomes</taxon>
    </lineage>
</organism>
<dbReference type="AlphaFoldDB" id="A0A6C0DQ62"/>
<protein>
    <submittedName>
        <fullName evidence="1">Uncharacterized protein</fullName>
    </submittedName>
</protein>